<feature type="domain" description="Glycosyltransferase subfamily 4-like N-terminal" evidence="3">
    <location>
        <begin position="28"/>
        <end position="185"/>
    </location>
</feature>
<dbReference type="Proteomes" id="UP000285305">
    <property type="component" value="Unassembled WGS sequence"/>
</dbReference>
<keyword evidence="1" id="KW-0472">Membrane</keyword>
<evidence type="ECO:0000259" key="3">
    <source>
        <dbReference type="Pfam" id="PF13439"/>
    </source>
</evidence>
<dbReference type="CDD" id="cd03801">
    <property type="entry name" value="GT4_PimA-like"/>
    <property type="match status" value="1"/>
</dbReference>
<dbReference type="Pfam" id="PF13439">
    <property type="entry name" value="Glyco_transf_4"/>
    <property type="match status" value="1"/>
</dbReference>
<evidence type="ECO:0000256" key="1">
    <source>
        <dbReference type="SAM" id="Phobius"/>
    </source>
</evidence>
<comment type="caution">
    <text evidence="5">The sequence shown here is derived from an EMBL/GenBank/DDBJ whole genome shotgun (WGS) entry which is preliminary data.</text>
</comment>
<keyword evidence="1" id="KW-0812">Transmembrane</keyword>
<feature type="domain" description="Glycosyl transferase family 1" evidence="2">
    <location>
        <begin position="199"/>
        <end position="360"/>
    </location>
</feature>
<protein>
    <submittedName>
        <fullName evidence="5">Glycosyltransferase family 1 protein</fullName>
    </submittedName>
</protein>
<organism evidence="5 9">
    <name type="scientific">Bacteroides stercoris</name>
    <dbReference type="NCBI Taxonomy" id="46506"/>
    <lineage>
        <taxon>Bacteria</taxon>
        <taxon>Pseudomonadati</taxon>
        <taxon>Bacteroidota</taxon>
        <taxon>Bacteroidia</taxon>
        <taxon>Bacteroidales</taxon>
        <taxon>Bacteroidaceae</taxon>
        <taxon>Bacteroides</taxon>
    </lineage>
</organism>
<sequence length="390" mass="44192">MNILNFSSLPLWDLGKGKGRVSTILPIKGFVDRGHKVHYISDSIMQESGIFNDISVNRIKTPFAGKRIYLRIIAYPIILIQFLYAGFKYCRKYKPDVVYAHGYDTALPAFLLAKIYKARYVLRLYGVGTKMSVRFKVSYLFLFMAFKLRADAYILTNDGTGGDKVALSYGISPMKIHFFKNGIEKEWAQSVVNIDLKRQIASNNEKILLSVSRLSNSKGIDFIIKALPQLVNLNKNVKLVIVGGGNEERYLKKICQDLEISEYVIFTGALLRDEIREYMNIADVFISMNLLSSMSNPVFEAMICGTAVVALNRGTTSELIKNGENGILIEDDRLGELPQIINNLLENNEERKRIAKNGQRTILEQWPSWEERVRDEVDLVEKLAGNKVGV</sequence>
<dbReference type="Gene3D" id="3.40.50.2000">
    <property type="entry name" value="Glycogen Phosphorylase B"/>
    <property type="match status" value="2"/>
</dbReference>
<name>A0A413ZSP1_BACSE</name>
<dbReference type="InterPro" id="IPR050194">
    <property type="entry name" value="Glycosyltransferase_grp1"/>
</dbReference>
<dbReference type="GO" id="GO:0016757">
    <property type="term" value="F:glycosyltransferase activity"/>
    <property type="evidence" value="ECO:0007669"/>
    <property type="project" value="InterPro"/>
</dbReference>
<dbReference type="SUPFAM" id="SSF53756">
    <property type="entry name" value="UDP-Glycosyltransferase/glycogen phosphorylase"/>
    <property type="match status" value="1"/>
</dbReference>
<proteinExistence type="predicted"/>
<dbReference type="AlphaFoldDB" id="A0A413ZSP1"/>
<dbReference type="InterPro" id="IPR028098">
    <property type="entry name" value="Glyco_trans_4-like_N"/>
</dbReference>
<keyword evidence="5" id="KW-0808">Transferase</keyword>
<dbReference type="EMBL" id="QSHQ01000009">
    <property type="protein sequence ID" value="RHC30670.1"/>
    <property type="molecule type" value="Genomic_DNA"/>
</dbReference>
<reference evidence="7 8" key="1">
    <citation type="submission" date="2018-08" db="EMBL/GenBank/DDBJ databases">
        <title>A genome reference for cultivated species of the human gut microbiota.</title>
        <authorList>
            <person name="Zou Y."/>
            <person name="Xue W."/>
            <person name="Luo G."/>
        </authorList>
    </citation>
    <scope>NUCLEOTIDE SEQUENCE [LARGE SCALE GENOMIC DNA]</scope>
    <source>
        <strain evidence="4 8">AF12-7</strain>
        <strain evidence="6 7">AM25-16</strain>
        <strain evidence="5 9">AM36-9BH</strain>
    </source>
</reference>
<dbReference type="RefSeq" id="WP_117857171.1">
    <property type="nucleotide sequence ID" value="NZ_JAASHK010000025.1"/>
</dbReference>
<feature type="transmembrane region" description="Helical" evidence="1">
    <location>
        <begin position="68"/>
        <end position="87"/>
    </location>
</feature>
<evidence type="ECO:0000313" key="7">
    <source>
        <dbReference type="Proteomes" id="UP000283762"/>
    </source>
</evidence>
<dbReference type="Proteomes" id="UP000283762">
    <property type="component" value="Unassembled WGS sequence"/>
</dbReference>
<evidence type="ECO:0000313" key="6">
    <source>
        <dbReference type="EMBL" id="RHF77297.1"/>
    </source>
</evidence>
<dbReference type="PANTHER" id="PTHR45947">
    <property type="entry name" value="SULFOQUINOVOSYL TRANSFERASE SQD2"/>
    <property type="match status" value="1"/>
</dbReference>
<dbReference type="EMBL" id="QRHJ01000007">
    <property type="protein sequence ID" value="RHF77297.1"/>
    <property type="molecule type" value="Genomic_DNA"/>
</dbReference>
<accession>A0A413ZSP1</accession>
<dbReference type="InterPro" id="IPR001296">
    <property type="entry name" value="Glyco_trans_1"/>
</dbReference>
<evidence type="ECO:0000313" key="4">
    <source>
        <dbReference type="EMBL" id="RGW35606.1"/>
    </source>
</evidence>
<evidence type="ECO:0000313" key="5">
    <source>
        <dbReference type="EMBL" id="RHC30670.1"/>
    </source>
</evidence>
<dbReference type="Proteomes" id="UP000285150">
    <property type="component" value="Unassembled WGS sequence"/>
</dbReference>
<evidence type="ECO:0000313" key="9">
    <source>
        <dbReference type="Proteomes" id="UP000285305"/>
    </source>
</evidence>
<evidence type="ECO:0000259" key="2">
    <source>
        <dbReference type="Pfam" id="PF00534"/>
    </source>
</evidence>
<dbReference type="Pfam" id="PF00534">
    <property type="entry name" value="Glycos_transf_1"/>
    <property type="match status" value="1"/>
</dbReference>
<dbReference type="PANTHER" id="PTHR45947:SF3">
    <property type="entry name" value="SULFOQUINOVOSYL TRANSFERASE SQD2"/>
    <property type="match status" value="1"/>
</dbReference>
<evidence type="ECO:0000313" key="8">
    <source>
        <dbReference type="Proteomes" id="UP000285150"/>
    </source>
</evidence>
<keyword evidence="1" id="KW-1133">Transmembrane helix</keyword>
<dbReference type="EMBL" id="QSAF01000003">
    <property type="protein sequence ID" value="RGW35606.1"/>
    <property type="molecule type" value="Genomic_DNA"/>
</dbReference>
<gene>
    <name evidence="6" type="ORF">DW668_04080</name>
    <name evidence="5" type="ORF">DW853_06455</name>
    <name evidence="4" type="ORF">DWV77_03335</name>
</gene>